<dbReference type="InterPro" id="IPR029055">
    <property type="entry name" value="Ntn_hydrolases_N"/>
</dbReference>
<sequence length="261" mass="29378">MTYCLGVITRYGLIMAADSRTNAGVDYVSTAQKLFDLSCPGERVVLVCTAGNLSMTQSVLTLIRRDRKAGVQGNINELTTMYDIAHYFGAKTRQVLEQHQDWLQKDNISASCSFLVGGQIKGELPELYMVYSQGNFLRATRHSPFLQIGEIKYGKPILDRIINYDDTSLDAAAKCALLSLDSTMKSNISVGPPINMAMYEADTLKVGYRLKLERGDPYLLRLRKSWETSLRQAFKKLPNLAWHDNEDQDQDNHLVMTDILP</sequence>
<dbReference type="Gene3D" id="3.60.20.10">
    <property type="entry name" value="Glutamine Phosphoribosylpyrophosphate, subunit 1, domain 1"/>
    <property type="match status" value="1"/>
</dbReference>
<dbReference type="OrthoDB" id="9786336at2"/>
<keyword evidence="1" id="KW-0647">Proteasome</keyword>
<dbReference type="STRING" id="329726.AM1_1410"/>
<dbReference type="Proteomes" id="UP000000268">
    <property type="component" value="Chromosome"/>
</dbReference>
<dbReference type="Pfam" id="PF00227">
    <property type="entry name" value="Proteasome"/>
    <property type="match status" value="1"/>
</dbReference>
<evidence type="ECO:0000313" key="1">
    <source>
        <dbReference type="EMBL" id="ABW26441.1"/>
    </source>
</evidence>
<dbReference type="eggNOG" id="COG3484">
    <property type="taxonomic scope" value="Bacteria"/>
</dbReference>
<dbReference type="HOGENOM" id="CLU_066183_0_0_3"/>
<name>B0C6M0_ACAM1</name>
<dbReference type="SUPFAM" id="SSF56235">
    <property type="entry name" value="N-terminal nucleophile aminohydrolases (Ntn hydrolases)"/>
    <property type="match status" value="1"/>
</dbReference>
<organism evidence="1 2">
    <name type="scientific">Acaryochloris marina (strain MBIC 11017)</name>
    <dbReference type="NCBI Taxonomy" id="329726"/>
    <lineage>
        <taxon>Bacteria</taxon>
        <taxon>Bacillati</taxon>
        <taxon>Cyanobacteriota</taxon>
        <taxon>Cyanophyceae</taxon>
        <taxon>Acaryochloridales</taxon>
        <taxon>Acaryochloridaceae</taxon>
        <taxon>Acaryochloris</taxon>
    </lineage>
</organism>
<keyword evidence="2" id="KW-1185">Reference proteome</keyword>
<protein>
    <submittedName>
        <fullName evidence="1">A and B-type proteasome family</fullName>
    </submittedName>
</protein>
<dbReference type="AlphaFoldDB" id="B0C6M0"/>
<reference evidence="1 2" key="1">
    <citation type="journal article" date="2008" name="Proc. Natl. Acad. Sci. U.S.A.">
        <title>Niche adaptation and genome expansion in the chlorophyll d-producing cyanobacterium Acaryochloris marina.</title>
        <authorList>
            <person name="Swingley W.D."/>
            <person name="Chen M."/>
            <person name="Cheung P.C."/>
            <person name="Conrad A.L."/>
            <person name="Dejesa L.C."/>
            <person name="Hao J."/>
            <person name="Honchak B.M."/>
            <person name="Karbach L.E."/>
            <person name="Kurdoglu A."/>
            <person name="Lahiri S."/>
            <person name="Mastrian S.D."/>
            <person name="Miyashita H."/>
            <person name="Page L."/>
            <person name="Ramakrishna P."/>
            <person name="Satoh S."/>
            <person name="Sattley W.M."/>
            <person name="Shimada Y."/>
            <person name="Taylor H.L."/>
            <person name="Tomo T."/>
            <person name="Tsuchiya T."/>
            <person name="Wang Z.T."/>
            <person name="Raymond J."/>
            <person name="Mimuro M."/>
            <person name="Blankenship R.E."/>
            <person name="Touchman J.W."/>
        </authorList>
    </citation>
    <scope>NUCLEOTIDE SEQUENCE [LARGE SCALE GENOMIC DNA]</scope>
    <source>
        <strain evidence="2">MBIC 11017</strain>
    </source>
</reference>
<dbReference type="InterPro" id="IPR001353">
    <property type="entry name" value="Proteasome_sua/b"/>
</dbReference>
<dbReference type="EMBL" id="CP000828">
    <property type="protein sequence ID" value="ABW26441.1"/>
    <property type="molecule type" value="Genomic_DNA"/>
</dbReference>
<evidence type="ECO:0000313" key="2">
    <source>
        <dbReference type="Proteomes" id="UP000000268"/>
    </source>
</evidence>
<proteinExistence type="predicted"/>
<dbReference type="InterPro" id="IPR016545">
    <property type="entry name" value="UCP009120_prtse"/>
</dbReference>
<dbReference type="RefSeq" id="WP_012161973.1">
    <property type="nucleotide sequence ID" value="NC_009925.1"/>
</dbReference>
<gene>
    <name evidence="1" type="ordered locus">AM1_1410</name>
</gene>
<dbReference type="GO" id="GO:0005839">
    <property type="term" value="C:proteasome core complex"/>
    <property type="evidence" value="ECO:0007669"/>
    <property type="project" value="InterPro"/>
</dbReference>
<dbReference type="KEGG" id="amr:AM1_1410"/>
<dbReference type="GO" id="GO:0051603">
    <property type="term" value="P:proteolysis involved in protein catabolic process"/>
    <property type="evidence" value="ECO:0007669"/>
    <property type="project" value="InterPro"/>
</dbReference>
<dbReference type="PIRSF" id="PIRSF009120">
    <property type="entry name" value="UCP009120_prtse"/>
    <property type="match status" value="1"/>
</dbReference>
<accession>B0C6M0</accession>